<reference evidence="1 2" key="1">
    <citation type="submission" date="2018-05" db="EMBL/GenBank/DDBJ databases">
        <title>Complete Genome Sequence of Methylobacterium sp. 17Sr1-43.</title>
        <authorList>
            <person name="Srinivasan S."/>
        </authorList>
    </citation>
    <scope>NUCLEOTIDE SEQUENCE [LARGE SCALE GENOMIC DNA]</scope>
    <source>
        <strain evidence="1 2">17Sr1-43</strain>
    </source>
</reference>
<dbReference type="KEGG" id="meti:DK427_13045"/>
<sequence>MEACIHRATSASSHIIDDADPVAELARLSRSHHERAILPKVPLHAEALDAALVAAEFDPTPPAKD</sequence>
<gene>
    <name evidence="1" type="ORF">DK427_13045</name>
</gene>
<protein>
    <submittedName>
        <fullName evidence="1">Uncharacterized protein</fullName>
    </submittedName>
</protein>
<keyword evidence="2" id="KW-1185">Reference proteome</keyword>
<organism evidence="1 2">
    <name type="scientific">Methylobacterium radiodurans</name>
    <dbReference type="NCBI Taxonomy" id="2202828"/>
    <lineage>
        <taxon>Bacteria</taxon>
        <taxon>Pseudomonadati</taxon>
        <taxon>Pseudomonadota</taxon>
        <taxon>Alphaproteobacteria</taxon>
        <taxon>Hyphomicrobiales</taxon>
        <taxon>Methylobacteriaceae</taxon>
        <taxon>Methylobacterium</taxon>
    </lineage>
</organism>
<dbReference type="Proteomes" id="UP000246058">
    <property type="component" value="Chromosome"/>
</dbReference>
<dbReference type="AlphaFoldDB" id="A0A2U8VTF2"/>
<proteinExistence type="predicted"/>
<evidence type="ECO:0000313" key="1">
    <source>
        <dbReference type="EMBL" id="AWN36542.1"/>
    </source>
</evidence>
<accession>A0A2U8VTF2</accession>
<evidence type="ECO:0000313" key="2">
    <source>
        <dbReference type="Proteomes" id="UP000246058"/>
    </source>
</evidence>
<name>A0A2U8VTF2_9HYPH</name>
<dbReference type="EMBL" id="CP029551">
    <property type="protein sequence ID" value="AWN36542.1"/>
    <property type="molecule type" value="Genomic_DNA"/>
</dbReference>